<gene>
    <name evidence="1" type="ORF">C4S77_04420</name>
</gene>
<evidence type="ECO:0000313" key="2">
    <source>
        <dbReference type="Proteomes" id="UP000238042"/>
    </source>
</evidence>
<dbReference type="RefSeq" id="WP_105246356.1">
    <property type="nucleotide sequence ID" value="NZ_PSZM01000028.1"/>
</dbReference>
<dbReference type="OrthoDB" id="1029845at2"/>
<proteinExistence type="predicted"/>
<comment type="caution">
    <text evidence="1">The sequence shown here is derived from an EMBL/GenBank/DDBJ whole genome shotgun (WGS) entry which is preliminary data.</text>
</comment>
<keyword evidence="2" id="KW-1185">Reference proteome</keyword>
<name>A0A2S8AEK6_9FLAO</name>
<reference evidence="1 2" key="1">
    <citation type="submission" date="2018-02" db="EMBL/GenBank/DDBJ databases">
        <title>Genome sequences of Apibacter spp., gut symbionts of Asian honey bees.</title>
        <authorList>
            <person name="Kwong W.K."/>
            <person name="Steele M.I."/>
            <person name="Moran N.A."/>
        </authorList>
    </citation>
    <scope>NUCLEOTIDE SEQUENCE [LARGE SCALE GENOMIC DNA]</scope>
    <source>
        <strain evidence="2">wkB301</strain>
    </source>
</reference>
<accession>A0A2S8AEK6</accession>
<dbReference type="AlphaFoldDB" id="A0A2S8AEK6"/>
<dbReference type="EMBL" id="PSZM01000028">
    <property type="protein sequence ID" value="PQL93800.1"/>
    <property type="molecule type" value="Genomic_DNA"/>
</dbReference>
<evidence type="ECO:0000313" key="1">
    <source>
        <dbReference type="EMBL" id="PQL93800.1"/>
    </source>
</evidence>
<sequence>MIVRCVSNKGEFLSSYEYEFEKNKKKIGRFGSSADTQYNEVKVGREYLVMGIIVFRTYQGFLLDDDGFISVLPCQLFEILDNKIDHKWYFRMVDKEEEIYPYIQSIFGYYELCLDKNSYYNLIVEQEETSMQIYFRRKIELEKTLSE</sequence>
<dbReference type="Proteomes" id="UP000238042">
    <property type="component" value="Unassembled WGS sequence"/>
</dbReference>
<organism evidence="1 2">
    <name type="scientific">Apibacter adventoris</name>
    <dbReference type="NCBI Taxonomy" id="1679466"/>
    <lineage>
        <taxon>Bacteria</taxon>
        <taxon>Pseudomonadati</taxon>
        <taxon>Bacteroidota</taxon>
        <taxon>Flavobacteriia</taxon>
        <taxon>Flavobacteriales</taxon>
        <taxon>Weeksellaceae</taxon>
        <taxon>Apibacter</taxon>
    </lineage>
</organism>
<protein>
    <submittedName>
        <fullName evidence="1">Uncharacterized protein</fullName>
    </submittedName>
</protein>